<protein>
    <submittedName>
        <fullName evidence="4">ATP-binding cassette domain-containing protein</fullName>
    </submittedName>
</protein>
<sequence length="235" mass="25067">MTDTLTATGLTISRGGRLLVDGLDLSLREGTVTALSGPNGSGKTTTAWCLGLHDLDFTGTVTIDGQHSGRMSPRDIRRAHRTTIALQPQDLLLEDSWTPVAALRHAAWALGLPRRQRGARIADALAAAGLTHLSRTRTGLLSGGERMRVALARTLLMERPRLVILDEPTAGADEELAALVIGALDEWARTSAAILVATHDPRLIERAESQVELGAGEQVHAPGARAHEALENPAW</sequence>
<dbReference type="InterPro" id="IPR027417">
    <property type="entry name" value="P-loop_NTPase"/>
</dbReference>
<dbReference type="AlphaFoldDB" id="A0A3P1V087"/>
<organism evidence="4 5">
    <name type="scientific">Actinomyces bowdenii</name>
    <dbReference type="NCBI Taxonomy" id="131109"/>
    <lineage>
        <taxon>Bacteria</taxon>
        <taxon>Bacillati</taxon>
        <taxon>Actinomycetota</taxon>
        <taxon>Actinomycetes</taxon>
        <taxon>Actinomycetales</taxon>
        <taxon>Actinomycetaceae</taxon>
        <taxon>Actinomyces</taxon>
    </lineage>
</organism>
<comment type="caution">
    <text evidence="4">The sequence shown here is derived from an EMBL/GenBank/DDBJ whole genome shotgun (WGS) entry which is preliminary data.</text>
</comment>
<dbReference type="InterPro" id="IPR003439">
    <property type="entry name" value="ABC_transporter-like_ATP-bd"/>
</dbReference>
<evidence type="ECO:0000313" key="5">
    <source>
        <dbReference type="Proteomes" id="UP000271272"/>
    </source>
</evidence>
<dbReference type="PROSITE" id="PS00211">
    <property type="entry name" value="ABC_TRANSPORTER_1"/>
    <property type="match status" value="1"/>
</dbReference>
<accession>A0A3P1V087</accession>
<dbReference type="PANTHER" id="PTHR24220">
    <property type="entry name" value="IMPORT ATP-BINDING PROTEIN"/>
    <property type="match status" value="1"/>
</dbReference>
<keyword evidence="5" id="KW-1185">Reference proteome</keyword>
<dbReference type="PANTHER" id="PTHR24220:SF685">
    <property type="entry name" value="ABC TRANSPORTER RELATED"/>
    <property type="match status" value="1"/>
</dbReference>
<dbReference type="EMBL" id="RQZC01000018">
    <property type="protein sequence ID" value="RRD27278.1"/>
    <property type="molecule type" value="Genomic_DNA"/>
</dbReference>
<dbReference type="SUPFAM" id="SSF52540">
    <property type="entry name" value="P-loop containing nucleoside triphosphate hydrolases"/>
    <property type="match status" value="1"/>
</dbReference>
<evidence type="ECO:0000313" key="4">
    <source>
        <dbReference type="EMBL" id="RRD27278.1"/>
    </source>
</evidence>
<dbReference type="Gene3D" id="3.40.50.300">
    <property type="entry name" value="P-loop containing nucleotide triphosphate hydrolases"/>
    <property type="match status" value="1"/>
</dbReference>
<dbReference type="GO" id="GO:0022857">
    <property type="term" value="F:transmembrane transporter activity"/>
    <property type="evidence" value="ECO:0007669"/>
    <property type="project" value="TreeGrafter"/>
</dbReference>
<dbReference type="RefSeq" id="WP_124934278.1">
    <property type="nucleotide sequence ID" value="NZ_RQZC01000018.1"/>
</dbReference>
<reference evidence="4 5" key="1">
    <citation type="submission" date="2018-11" db="EMBL/GenBank/DDBJ databases">
        <title>Genomes From Bacteria Associated with the Canine Oral Cavity: a Test Case for Automated Genome-Based Taxonomic Assignment.</title>
        <authorList>
            <person name="Coil D.A."/>
            <person name="Jospin G."/>
            <person name="Darling A.E."/>
            <person name="Wallis C."/>
            <person name="Davis I.J."/>
            <person name="Harris S."/>
            <person name="Eisen J.A."/>
            <person name="Holcombe L.J."/>
            <person name="O'Flynn C."/>
        </authorList>
    </citation>
    <scope>NUCLEOTIDE SEQUENCE [LARGE SCALE GENOMIC DNA]</scope>
    <source>
        <strain evidence="4 5">OH5050</strain>
    </source>
</reference>
<evidence type="ECO:0000259" key="3">
    <source>
        <dbReference type="PROSITE" id="PS50893"/>
    </source>
</evidence>
<dbReference type="PROSITE" id="PS50893">
    <property type="entry name" value="ABC_TRANSPORTER_2"/>
    <property type="match status" value="1"/>
</dbReference>
<dbReference type="GO" id="GO:0005524">
    <property type="term" value="F:ATP binding"/>
    <property type="evidence" value="ECO:0007669"/>
    <property type="project" value="UniProtKB-KW"/>
</dbReference>
<dbReference type="InterPro" id="IPR015854">
    <property type="entry name" value="ABC_transpr_LolD-like"/>
</dbReference>
<dbReference type="SMART" id="SM00382">
    <property type="entry name" value="AAA"/>
    <property type="match status" value="1"/>
</dbReference>
<evidence type="ECO:0000256" key="2">
    <source>
        <dbReference type="ARBA" id="ARBA00022840"/>
    </source>
</evidence>
<evidence type="ECO:0000256" key="1">
    <source>
        <dbReference type="ARBA" id="ARBA00022741"/>
    </source>
</evidence>
<dbReference type="Proteomes" id="UP000271272">
    <property type="component" value="Unassembled WGS sequence"/>
</dbReference>
<proteinExistence type="predicted"/>
<dbReference type="GO" id="GO:0016887">
    <property type="term" value="F:ATP hydrolysis activity"/>
    <property type="evidence" value="ECO:0007669"/>
    <property type="project" value="InterPro"/>
</dbReference>
<gene>
    <name evidence="4" type="ORF">EII10_09555</name>
</gene>
<dbReference type="GO" id="GO:0005886">
    <property type="term" value="C:plasma membrane"/>
    <property type="evidence" value="ECO:0007669"/>
    <property type="project" value="TreeGrafter"/>
</dbReference>
<keyword evidence="1" id="KW-0547">Nucleotide-binding</keyword>
<dbReference type="InterPro" id="IPR017871">
    <property type="entry name" value="ABC_transporter-like_CS"/>
</dbReference>
<dbReference type="Pfam" id="PF00005">
    <property type="entry name" value="ABC_tran"/>
    <property type="match status" value="1"/>
</dbReference>
<name>A0A3P1V087_9ACTO</name>
<dbReference type="OrthoDB" id="3251822at2"/>
<keyword evidence="2 4" id="KW-0067">ATP-binding</keyword>
<dbReference type="InterPro" id="IPR003593">
    <property type="entry name" value="AAA+_ATPase"/>
</dbReference>
<feature type="domain" description="ABC transporter" evidence="3">
    <location>
        <begin position="5"/>
        <end position="232"/>
    </location>
</feature>